<dbReference type="Proteomes" id="UP000066529">
    <property type="component" value="Chromosome"/>
</dbReference>
<dbReference type="CDD" id="cd19096">
    <property type="entry name" value="AKR_Fe-S_oxidoreductase"/>
    <property type="match status" value="1"/>
</dbReference>
<dbReference type="InterPro" id="IPR023210">
    <property type="entry name" value="NADP_OxRdtase_dom"/>
</dbReference>
<gene>
    <name evidence="2" type="ORF">MSTHT_1300</name>
</gene>
<feature type="domain" description="4Fe-4S ferredoxin-type" evidence="1">
    <location>
        <begin position="337"/>
        <end position="366"/>
    </location>
</feature>
<evidence type="ECO:0000313" key="2">
    <source>
        <dbReference type="EMBL" id="AKB13058.1"/>
    </source>
</evidence>
<accession>A0A0E3NC48</accession>
<dbReference type="Gene3D" id="3.20.20.100">
    <property type="entry name" value="NADP-dependent oxidoreductase domain"/>
    <property type="match status" value="1"/>
</dbReference>
<dbReference type="EMBL" id="CP009501">
    <property type="protein sequence ID" value="AKB13058.1"/>
    <property type="molecule type" value="Genomic_DNA"/>
</dbReference>
<evidence type="ECO:0000313" key="3">
    <source>
        <dbReference type="Proteomes" id="UP000066529"/>
    </source>
</evidence>
<dbReference type="PROSITE" id="PS51379">
    <property type="entry name" value="4FE4S_FER_2"/>
    <property type="match status" value="1"/>
</dbReference>
<dbReference type="Pfam" id="PF00248">
    <property type="entry name" value="Aldo_ket_red"/>
    <property type="match status" value="1"/>
</dbReference>
<dbReference type="GeneID" id="41603350"/>
<dbReference type="OrthoDB" id="28487at2157"/>
<dbReference type="PANTHER" id="PTHR43312:SF2">
    <property type="entry name" value="OXIDOREDUCTASE"/>
    <property type="match status" value="1"/>
</dbReference>
<dbReference type="HOGENOM" id="CLU_023205_3_2_2"/>
<proteinExistence type="predicted"/>
<sequence>MLYRKIGKTGKSVSILGFGVMRLPILGDDDSKVDEEKAAQMIHYAIDNGINYIDTAYSYHGGMSEFVVGKVLQDGYREKVYLATKLPSWLVTCREDMDRYLDEQLGRLRTNYIDFYLLHALNRDYWSLLKKHGVFDFLDSALKDGRIKYTGFSFHDNIDLFKEIVDSYPWDMCQIQYNFMDEDFQAGKEGLMYAASKGLGVVVMEPLRGGYLASNVPQEVQEIWDSAETPRSPVEWGLRCLWDYPEISVVLSGMSDLAQIESNIKFAADGFPNSLTEEEKKLISKVKEIYRSKTRVNCTGCRYCMPCPSGVNIPENLKHLNNAEMFDKIEEEKLIYSSLEGKASNCTECGECEIKCPQKTPVRELLKEVSKLFEK</sequence>
<protein>
    <submittedName>
        <fullName evidence="2">Aldo/keto reductase</fullName>
    </submittedName>
</protein>
<dbReference type="Pfam" id="PF13187">
    <property type="entry name" value="Fer4_9"/>
    <property type="match status" value="1"/>
</dbReference>
<dbReference type="RefSeq" id="WP_048167133.1">
    <property type="nucleotide sequence ID" value="NZ_CP009501.1"/>
</dbReference>
<evidence type="ECO:0000259" key="1">
    <source>
        <dbReference type="PROSITE" id="PS51379"/>
    </source>
</evidence>
<name>A0A0E3NC48_METTT</name>
<dbReference type="STRING" id="523844.MSTHT_1300"/>
<dbReference type="AlphaFoldDB" id="A0A0E3NC48"/>
<dbReference type="PROSITE" id="PS00198">
    <property type="entry name" value="4FE4S_FER_1"/>
    <property type="match status" value="1"/>
</dbReference>
<dbReference type="PATRIC" id="fig|523844.20.peg.1639"/>
<reference evidence="2 3" key="1">
    <citation type="submission" date="2014-07" db="EMBL/GenBank/DDBJ databases">
        <title>Methanogenic archaea and the global carbon cycle.</title>
        <authorList>
            <person name="Henriksen J.R."/>
            <person name="Luke J."/>
            <person name="Reinhart S."/>
            <person name="Benedict M.N."/>
            <person name="Youngblut N.D."/>
            <person name="Metcalf M.E."/>
            <person name="Whitaker R.J."/>
            <person name="Metcalf W.W."/>
        </authorList>
    </citation>
    <scope>NUCLEOTIDE SEQUENCE [LARGE SCALE GENOMIC DNA]</scope>
    <source>
        <strain evidence="3">ATCC 43570 / DSM 1825 / OCM 12 / VKM B-1830 / TM-1</strain>
    </source>
</reference>
<dbReference type="InterPro" id="IPR017896">
    <property type="entry name" value="4Fe4S_Fe-S-bd"/>
</dbReference>
<dbReference type="SUPFAM" id="SSF46548">
    <property type="entry name" value="alpha-helical ferredoxin"/>
    <property type="match status" value="1"/>
</dbReference>
<dbReference type="InterPro" id="IPR036812">
    <property type="entry name" value="NAD(P)_OxRdtase_dom_sf"/>
</dbReference>
<organism evidence="2 3">
    <name type="scientific">Methanosarcina thermophila (strain ATCC 43570 / DSM 1825 / OCM 12 / VKM B-1830 / TM-1)</name>
    <dbReference type="NCBI Taxonomy" id="523844"/>
    <lineage>
        <taxon>Archaea</taxon>
        <taxon>Methanobacteriati</taxon>
        <taxon>Methanobacteriota</taxon>
        <taxon>Stenosarchaea group</taxon>
        <taxon>Methanomicrobia</taxon>
        <taxon>Methanosarcinales</taxon>
        <taxon>Methanosarcinaceae</taxon>
        <taxon>Methanosarcina</taxon>
    </lineage>
</organism>
<dbReference type="InterPro" id="IPR017900">
    <property type="entry name" value="4Fe4S_Fe_S_CS"/>
</dbReference>
<dbReference type="KEGG" id="mthr:MSTHT_1300"/>
<dbReference type="SUPFAM" id="SSF51430">
    <property type="entry name" value="NAD(P)-linked oxidoreductase"/>
    <property type="match status" value="1"/>
</dbReference>
<dbReference type="PANTHER" id="PTHR43312">
    <property type="entry name" value="D-THREO-ALDOSE 1-DEHYDROGENASE"/>
    <property type="match status" value="1"/>
</dbReference>
<dbReference type="InterPro" id="IPR053135">
    <property type="entry name" value="AKR2_Oxidoreductase"/>
</dbReference>
<dbReference type="GO" id="GO:0016491">
    <property type="term" value="F:oxidoreductase activity"/>
    <property type="evidence" value="ECO:0007669"/>
    <property type="project" value="UniProtKB-ARBA"/>
</dbReference>